<evidence type="ECO:0000313" key="1">
    <source>
        <dbReference type="Proteomes" id="UP000504607"/>
    </source>
</evidence>
<evidence type="ECO:0000313" key="2">
    <source>
        <dbReference type="RefSeq" id="XP_019702316.1"/>
    </source>
</evidence>
<reference evidence="2" key="1">
    <citation type="submission" date="2025-08" db="UniProtKB">
        <authorList>
            <consortium name="RefSeq"/>
        </authorList>
    </citation>
    <scope>IDENTIFICATION</scope>
</reference>
<dbReference type="RefSeq" id="XP_019702316.1">
    <property type="nucleotide sequence ID" value="XM_019846757.2"/>
</dbReference>
<protein>
    <submittedName>
        <fullName evidence="2">Uncharacterized protein LOC105059083 isoform X4</fullName>
    </submittedName>
</protein>
<dbReference type="Proteomes" id="UP000504607">
    <property type="component" value="Chromosome 1"/>
</dbReference>
<gene>
    <name evidence="2" type="primary">LOC105059083</name>
</gene>
<sequence>MGLAFNLVQRGVDWLVLASLAIRLPTTVWKRFPPPDPIQIEGGGDHAAGVLEGIRNGAHATEGSYLLVEMALQTVACSQMTNPIPFLRRPLPLLSLSAAPVQTPSTLDPHPLTTPSQKKYICMEFQVLPLAVSGSCYHQFDGGFYLFEEIRLIFRAFFRRAYESERQSNLEKPSSAILGISNNCIRLRHRLGNLRRTRELKKCLSL</sequence>
<accession>A0A6J0PDM0</accession>
<keyword evidence="1" id="KW-1185">Reference proteome</keyword>
<proteinExistence type="predicted"/>
<organism evidence="1 2">
    <name type="scientific">Elaeis guineensis var. tenera</name>
    <name type="common">Oil palm</name>
    <dbReference type="NCBI Taxonomy" id="51953"/>
    <lineage>
        <taxon>Eukaryota</taxon>
        <taxon>Viridiplantae</taxon>
        <taxon>Streptophyta</taxon>
        <taxon>Embryophyta</taxon>
        <taxon>Tracheophyta</taxon>
        <taxon>Spermatophyta</taxon>
        <taxon>Magnoliopsida</taxon>
        <taxon>Liliopsida</taxon>
        <taxon>Arecaceae</taxon>
        <taxon>Arecoideae</taxon>
        <taxon>Cocoseae</taxon>
        <taxon>Elaeidinae</taxon>
        <taxon>Elaeis</taxon>
    </lineage>
</organism>
<dbReference type="AlphaFoldDB" id="A0A6J0PDM0"/>
<name>A0A6J0PDM0_ELAGV</name>